<dbReference type="KEGG" id="srd:SD10_21990"/>
<dbReference type="Proteomes" id="UP000033054">
    <property type="component" value="Chromosome"/>
</dbReference>
<evidence type="ECO:0000259" key="1">
    <source>
        <dbReference type="Pfam" id="PF19081"/>
    </source>
</evidence>
<dbReference type="InterPro" id="IPR026341">
    <property type="entry name" value="T9SS_type_B"/>
</dbReference>
<dbReference type="Pfam" id="PF19081">
    <property type="entry name" value="Ig_7"/>
    <property type="match status" value="1"/>
</dbReference>
<evidence type="ECO:0000313" key="2">
    <source>
        <dbReference type="EMBL" id="AKD57165.1"/>
    </source>
</evidence>
<dbReference type="Pfam" id="PF13585">
    <property type="entry name" value="CHU_C"/>
    <property type="match status" value="1"/>
</dbReference>
<dbReference type="PATRIC" id="fig|1379870.5.peg.4759"/>
<dbReference type="InterPro" id="IPR044023">
    <property type="entry name" value="Ig_7"/>
</dbReference>
<gene>
    <name evidence="2" type="ORF">SD10_21990</name>
</gene>
<dbReference type="InterPro" id="IPR025667">
    <property type="entry name" value="SprB_repeat"/>
</dbReference>
<evidence type="ECO:0000313" key="3">
    <source>
        <dbReference type="Proteomes" id="UP000033054"/>
    </source>
</evidence>
<organism evidence="2 3">
    <name type="scientific">Spirosoma radiotolerans</name>
    <dbReference type="NCBI Taxonomy" id="1379870"/>
    <lineage>
        <taxon>Bacteria</taxon>
        <taxon>Pseudomonadati</taxon>
        <taxon>Bacteroidota</taxon>
        <taxon>Cytophagia</taxon>
        <taxon>Cytophagales</taxon>
        <taxon>Cytophagaceae</taxon>
        <taxon>Spirosoma</taxon>
    </lineage>
</organism>
<dbReference type="HOGENOM" id="CLU_523636_0_0_10"/>
<dbReference type="EMBL" id="CP010429">
    <property type="protein sequence ID" value="AKD57165.1"/>
    <property type="molecule type" value="Genomic_DNA"/>
</dbReference>
<dbReference type="STRING" id="1379870.SD10_21990"/>
<protein>
    <recommendedName>
        <fullName evidence="1">Ig-like domain-containing protein</fullName>
    </recommendedName>
</protein>
<reference evidence="2 3" key="1">
    <citation type="journal article" date="2014" name="Curr. Microbiol.">
        <title>Spirosoma radiotolerans sp. nov., a gamma-radiation-resistant bacterium isolated from gamma ray-irradiated soil.</title>
        <authorList>
            <person name="Lee J.J."/>
            <person name="Srinivasan S."/>
            <person name="Lim S."/>
            <person name="Joe M."/>
            <person name="Im S."/>
            <person name="Bae S.I."/>
            <person name="Park K.R."/>
            <person name="Han J.H."/>
            <person name="Park S.H."/>
            <person name="Joo B.M."/>
            <person name="Park S.J."/>
            <person name="Kim M.K."/>
        </authorList>
    </citation>
    <scope>NUCLEOTIDE SEQUENCE [LARGE SCALE GENOMIC DNA]</scope>
    <source>
        <strain evidence="2 3">DG5A</strain>
    </source>
</reference>
<keyword evidence="3" id="KW-1185">Reference proteome</keyword>
<name>A0A0E3ZZ27_9BACT</name>
<sequence>MWVIALFFVFSFKPLKLTPARSVAYPASRSQLVVTATDSIVLLSRDSYCRGGSPELTVTGTNVNWYADAGKKQLLYQGNTYHSPPLDQTTTFYLTQTISGVETAPVAITIEMVEAFLRNTVVTPASCGKSDGAISVTATGGTTRNPLYYSLNKGHAQRSPIFTNLAAGTYLLMDSVAAGCWGTINVVVPGPPGPSLSTIAVVDPHCGQADGTITVSAFGGSGSLSYSLNGVDFKSNNQFTNLTGGAYTITIKDQDQCTVSKSTSLKNSVRLSINQIDNIATSCGQSNGRIRVNSPTGNGRITYSIDGLTYQVSNTFDNLTAGKYTVYVQDETGCGERQTVLIDASKGAMITHIRAETATCGAADGQISITATGQGSLSYRLNEKPYQGDSSFTQLSSGSYEVQVKDEQNCISQQQVSLGEPCENAIYLPDAFTPNQDGINDSWTIYFPFPNLQLDALTIFNRWGEVIYHSDSRMLTSGDSLWNGMYKDQRQAGIYTYLLKVQFSPAGKIFIYQGTVLLTL</sequence>
<dbReference type="AlphaFoldDB" id="A0A0E3ZZ27"/>
<proteinExistence type="predicted"/>
<dbReference type="NCBIfam" id="TIGR04131">
    <property type="entry name" value="Bac_Flav_CTERM"/>
    <property type="match status" value="1"/>
</dbReference>
<dbReference type="OrthoDB" id="7794186at2"/>
<feature type="domain" description="Ig-like" evidence="1">
    <location>
        <begin position="44"/>
        <end position="97"/>
    </location>
</feature>
<accession>A0A0E3ZZ27</accession>
<dbReference type="Pfam" id="PF13573">
    <property type="entry name" value="SprB"/>
    <property type="match status" value="2"/>
</dbReference>
<dbReference type="RefSeq" id="WP_046576781.1">
    <property type="nucleotide sequence ID" value="NZ_CP010429.1"/>
</dbReference>